<organism evidence="2 3">
    <name type="scientific">Rubellimicrobium roseum</name>
    <dbReference type="NCBI Taxonomy" id="687525"/>
    <lineage>
        <taxon>Bacteria</taxon>
        <taxon>Pseudomonadati</taxon>
        <taxon>Pseudomonadota</taxon>
        <taxon>Alphaproteobacteria</taxon>
        <taxon>Rhodobacterales</taxon>
        <taxon>Roseobacteraceae</taxon>
        <taxon>Rubellimicrobium</taxon>
    </lineage>
</organism>
<dbReference type="Pfam" id="PF01590">
    <property type="entry name" value="GAF"/>
    <property type="match status" value="1"/>
</dbReference>
<dbReference type="SUPFAM" id="SSF55781">
    <property type="entry name" value="GAF domain-like"/>
    <property type="match status" value="1"/>
</dbReference>
<dbReference type="Proteomes" id="UP000305709">
    <property type="component" value="Unassembled WGS sequence"/>
</dbReference>
<sequence>MVLSTRERVVLDVTDQGEAHRLHILRESGLLDDGPLPELDELCERARSYFDVEVALVTLVDADRQVFKAAAGTDLRETSRTVAFCDHTIRGDAVLVVPDATRDPRFAANPLVAGAPYIRFYAGAPLIYLDGVRLGSFCLIDSRPRQLSSVEEADMALTAERVVGAILEQQYERRFGATTV</sequence>
<accession>A0A5C4NQG3</accession>
<dbReference type="PANTHER" id="PTHR43102:SF2">
    <property type="entry name" value="GAF DOMAIN-CONTAINING PROTEIN"/>
    <property type="match status" value="1"/>
</dbReference>
<proteinExistence type="predicted"/>
<dbReference type="SMART" id="SM00065">
    <property type="entry name" value="GAF"/>
    <property type="match status" value="1"/>
</dbReference>
<dbReference type="InterPro" id="IPR003018">
    <property type="entry name" value="GAF"/>
</dbReference>
<evidence type="ECO:0000313" key="3">
    <source>
        <dbReference type="Proteomes" id="UP000305709"/>
    </source>
</evidence>
<name>A0A5C4NQG3_9RHOB</name>
<feature type="domain" description="GAF" evidence="1">
    <location>
        <begin position="38"/>
        <end position="176"/>
    </location>
</feature>
<comment type="caution">
    <text evidence="2">The sequence shown here is derived from an EMBL/GenBank/DDBJ whole genome shotgun (WGS) entry which is preliminary data.</text>
</comment>
<dbReference type="PANTHER" id="PTHR43102">
    <property type="entry name" value="SLR1143 PROTEIN"/>
    <property type="match status" value="1"/>
</dbReference>
<dbReference type="OrthoDB" id="9799225at2"/>
<protein>
    <submittedName>
        <fullName evidence="2">GAF domain-containing protein</fullName>
    </submittedName>
</protein>
<evidence type="ECO:0000313" key="2">
    <source>
        <dbReference type="EMBL" id="TNC74917.1"/>
    </source>
</evidence>
<dbReference type="InterPro" id="IPR029016">
    <property type="entry name" value="GAF-like_dom_sf"/>
</dbReference>
<dbReference type="AlphaFoldDB" id="A0A5C4NQG3"/>
<evidence type="ECO:0000259" key="1">
    <source>
        <dbReference type="SMART" id="SM00065"/>
    </source>
</evidence>
<dbReference type="RefSeq" id="WP_139079911.1">
    <property type="nucleotide sequence ID" value="NZ_VDFV01000001.1"/>
</dbReference>
<keyword evidence="3" id="KW-1185">Reference proteome</keyword>
<reference evidence="2 3" key="1">
    <citation type="submission" date="2019-06" db="EMBL/GenBank/DDBJ databases">
        <authorList>
            <person name="Jiang L."/>
        </authorList>
    </citation>
    <scope>NUCLEOTIDE SEQUENCE [LARGE SCALE GENOMIC DNA]</scope>
    <source>
        <strain evidence="2 3">YIM 48858</strain>
    </source>
</reference>
<gene>
    <name evidence="2" type="ORF">FHG71_01965</name>
</gene>
<dbReference type="EMBL" id="VDFV01000001">
    <property type="protein sequence ID" value="TNC74917.1"/>
    <property type="molecule type" value="Genomic_DNA"/>
</dbReference>
<dbReference type="Gene3D" id="3.30.450.40">
    <property type="match status" value="1"/>
</dbReference>